<protein>
    <submittedName>
        <fullName evidence="1">Uncharacterized protein</fullName>
    </submittedName>
</protein>
<sequence>MTCSIDKCYKDRVRARGSLYCEAPVNTVLDINANINIVTMERTSILTIAEHILYALHTAVIT</sequence>
<evidence type="ECO:0000313" key="2">
    <source>
        <dbReference type="Proteomes" id="UP000297229"/>
    </source>
</evidence>
<reference evidence="1 2" key="1">
    <citation type="submission" date="2017-12" db="EMBL/GenBank/DDBJ databases">
        <title>Comparative genomics of Botrytis spp.</title>
        <authorList>
            <person name="Valero-Jimenez C.A."/>
            <person name="Tapia P."/>
            <person name="Veloso J."/>
            <person name="Silva-Moreno E."/>
            <person name="Staats M."/>
            <person name="Valdes J.H."/>
            <person name="Van Kan J.A.L."/>
        </authorList>
    </citation>
    <scope>NUCLEOTIDE SEQUENCE [LARGE SCALE GENOMIC DNA]</scope>
    <source>
        <strain evidence="1 2">Be9601</strain>
    </source>
</reference>
<evidence type="ECO:0000313" key="1">
    <source>
        <dbReference type="EMBL" id="TGO48891.1"/>
    </source>
</evidence>
<keyword evidence="2" id="KW-1185">Reference proteome</keyword>
<dbReference type="AlphaFoldDB" id="A0A4Z1HJV4"/>
<comment type="caution">
    <text evidence="1">The sequence shown here is derived from an EMBL/GenBank/DDBJ whole genome shotgun (WGS) entry which is preliminary data.</text>
</comment>
<dbReference type="EMBL" id="PQXM01001942">
    <property type="protein sequence ID" value="TGO48891.1"/>
    <property type="molecule type" value="Genomic_DNA"/>
</dbReference>
<gene>
    <name evidence="1" type="ORF">BELL_1944g00020</name>
</gene>
<name>A0A4Z1HJV4_9HELO</name>
<proteinExistence type="predicted"/>
<accession>A0A4Z1HJV4</accession>
<organism evidence="1 2">
    <name type="scientific">Botrytis elliptica</name>
    <dbReference type="NCBI Taxonomy" id="278938"/>
    <lineage>
        <taxon>Eukaryota</taxon>
        <taxon>Fungi</taxon>
        <taxon>Dikarya</taxon>
        <taxon>Ascomycota</taxon>
        <taxon>Pezizomycotina</taxon>
        <taxon>Leotiomycetes</taxon>
        <taxon>Helotiales</taxon>
        <taxon>Sclerotiniaceae</taxon>
        <taxon>Botrytis</taxon>
    </lineage>
</organism>
<dbReference type="Proteomes" id="UP000297229">
    <property type="component" value="Unassembled WGS sequence"/>
</dbReference>